<name>A0AAV5D2K2_ELECO</name>
<proteinExistence type="predicted"/>
<dbReference type="AlphaFoldDB" id="A0AAV5D2K2"/>
<evidence type="ECO:0000259" key="1">
    <source>
        <dbReference type="Pfam" id="PF03478"/>
    </source>
</evidence>
<protein>
    <recommendedName>
        <fullName evidence="1">KIB1-4 beta-propeller domain-containing protein</fullName>
    </recommendedName>
</protein>
<dbReference type="EMBL" id="BQKI01000011">
    <property type="protein sequence ID" value="GJN04489.1"/>
    <property type="molecule type" value="Genomic_DNA"/>
</dbReference>
<dbReference type="PANTHER" id="PTHR44586">
    <property type="entry name" value="F-BOX DOMAIN CONTAINING PROTEIN, EXPRESSED"/>
    <property type="match status" value="1"/>
</dbReference>
<dbReference type="Pfam" id="PF03478">
    <property type="entry name" value="Beta-prop_KIB1-4"/>
    <property type="match status" value="2"/>
</dbReference>
<evidence type="ECO:0000313" key="3">
    <source>
        <dbReference type="Proteomes" id="UP001054889"/>
    </source>
</evidence>
<gene>
    <name evidence="2" type="primary">ga22039</name>
    <name evidence="2" type="ORF">PR202_ga22039</name>
</gene>
<comment type="caution">
    <text evidence="2">The sequence shown here is derived from an EMBL/GenBank/DDBJ whole genome shotgun (WGS) entry which is preliminary data.</text>
</comment>
<reference evidence="2" key="2">
    <citation type="submission" date="2021-12" db="EMBL/GenBank/DDBJ databases">
        <title>Resequencing data analysis of finger millet.</title>
        <authorList>
            <person name="Hatakeyama M."/>
            <person name="Aluri S."/>
            <person name="Balachadran M.T."/>
            <person name="Sivarajan S.R."/>
            <person name="Poveda L."/>
            <person name="Shimizu-Inatsugi R."/>
            <person name="Schlapbach R."/>
            <person name="Sreeman S.M."/>
            <person name="Shimizu K.K."/>
        </authorList>
    </citation>
    <scope>NUCLEOTIDE SEQUENCE</scope>
</reference>
<feature type="domain" description="KIB1-4 beta-propeller" evidence="1">
    <location>
        <begin position="37"/>
        <end position="176"/>
    </location>
</feature>
<sequence>MHIVMHALDIPSLLHAGAVRRVRFPITDASPCLLYVLSILNPLTGAQLALPPVTSLSTTSRALRATGATSFMLGSPCKGRDCIVLVHRPDGQLSFARVGVDRWTHVTGGSLTWDTSYRDALYNSMDGLFYVLSFDGSMITLYCNGSSPVAKDIMPEAIPWNDPIEDLVRTPWGNLLQDPVKVTSIGHHALFLGFNSAVCLPTKDFPELTPNYAYVTDGFEEEMCGGKHNVLEIGIWIQ</sequence>
<reference evidence="2" key="1">
    <citation type="journal article" date="2018" name="DNA Res.">
        <title>Multiple hybrid de novo genome assembly of finger millet, an orphan allotetraploid crop.</title>
        <authorList>
            <person name="Hatakeyama M."/>
            <person name="Aluri S."/>
            <person name="Balachadran M.T."/>
            <person name="Sivarajan S.R."/>
            <person name="Patrignani A."/>
            <person name="Gruter S."/>
            <person name="Poveda L."/>
            <person name="Shimizu-Inatsugi R."/>
            <person name="Baeten J."/>
            <person name="Francoijs K.J."/>
            <person name="Nataraja K.N."/>
            <person name="Reddy Y.A.N."/>
            <person name="Phadnis S."/>
            <person name="Ravikumar R.L."/>
            <person name="Schlapbach R."/>
            <person name="Sreeman S.M."/>
            <person name="Shimizu K.K."/>
        </authorList>
    </citation>
    <scope>NUCLEOTIDE SEQUENCE</scope>
</reference>
<dbReference type="Proteomes" id="UP001054889">
    <property type="component" value="Unassembled WGS sequence"/>
</dbReference>
<evidence type="ECO:0000313" key="2">
    <source>
        <dbReference type="EMBL" id="GJN04489.1"/>
    </source>
</evidence>
<keyword evidence="3" id="KW-1185">Reference proteome</keyword>
<accession>A0AAV5D2K2</accession>
<dbReference type="InterPro" id="IPR005174">
    <property type="entry name" value="KIB1-4_b-propeller"/>
</dbReference>
<feature type="domain" description="KIB1-4 beta-propeller" evidence="1">
    <location>
        <begin position="180"/>
        <end position="226"/>
    </location>
</feature>
<dbReference type="PANTHER" id="PTHR44586:SF23">
    <property type="entry name" value="F-BOX DOMAIN-CONTAINING PROTEIN"/>
    <property type="match status" value="1"/>
</dbReference>
<organism evidence="2 3">
    <name type="scientific">Eleusine coracana subsp. coracana</name>
    <dbReference type="NCBI Taxonomy" id="191504"/>
    <lineage>
        <taxon>Eukaryota</taxon>
        <taxon>Viridiplantae</taxon>
        <taxon>Streptophyta</taxon>
        <taxon>Embryophyta</taxon>
        <taxon>Tracheophyta</taxon>
        <taxon>Spermatophyta</taxon>
        <taxon>Magnoliopsida</taxon>
        <taxon>Liliopsida</taxon>
        <taxon>Poales</taxon>
        <taxon>Poaceae</taxon>
        <taxon>PACMAD clade</taxon>
        <taxon>Chloridoideae</taxon>
        <taxon>Cynodonteae</taxon>
        <taxon>Eleusininae</taxon>
        <taxon>Eleusine</taxon>
    </lineage>
</organism>